<evidence type="ECO:0000256" key="12">
    <source>
        <dbReference type="ARBA" id="ARBA00023447"/>
    </source>
</evidence>
<dbReference type="Proteomes" id="UP000635828">
    <property type="component" value="Unassembled WGS sequence"/>
</dbReference>
<evidence type="ECO:0000313" key="14">
    <source>
        <dbReference type="EMBL" id="MBC5677172.1"/>
    </source>
</evidence>
<evidence type="ECO:0000256" key="6">
    <source>
        <dbReference type="ARBA" id="ARBA00022759"/>
    </source>
</evidence>
<evidence type="ECO:0000256" key="9">
    <source>
        <dbReference type="ARBA" id="ARBA00022842"/>
    </source>
</evidence>
<comment type="similarity">
    <text evidence="12">Belongs to the RecU family.</text>
</comment>
<comment type="caution">
    <text evidence="14">The sequence shown here is derived from an EMBL/GenBank/DDBJ whole genome shotgun (WGS) entry which is preliminary data.</text>
</comment>
<reference evidence="14 15" key="1">
    <citation type="submission" date="2020-08" db="EMBL/GenBank/DDBJ databases">
        <title>Genome public.</title>
        <authorList>
            <person name="Liu C."/>
            <person name="Sun Q."/>
        </authorList>
    </citation>
    <scope>NUCLEOTIDE SEQUENCE [LARGE SCALE GENOMIC DNA]</scope>
    <source>
        <strain evidence="14 15">NSJ-7</strain>
    </source>
</reference>
<dbReference type="InterPro" id="IPR011335">
    <property type="entry name" value="Restrct_endonuc-II-like"/>
</dbReference>
<dbReference type="InterPro" id="IPR004612">
    <property type="entry name" value="Resolv_RecU"/>
</dbReference>
<keyword evidence="11" id="KW-0234">DNA repair</keyword>
<keyword evidence="10" id="KW-0233">DNA recombination</keyword>
<accession>A0ABR7FPM8</accession>
<dbReference type="SUPFAM" id="SSF52980">
    <property type="entry name" value="Restriction endonuclease-like"/>
    <property type="match status" value="1"/>
</dbReference>
<evidence type="ECO:0000256" key="10">
    <source>
        <dbReference type="ARBA" id="ARBA00023172"/>
    </source>
</evidence>
<evidence type="ECO:0000256" key="4">
    <source>
        <dbReference type="ARBA" id="ARBA00022722"/>
    </source>
</evidence>
<dbReference type="Pfam" id="PF03838">
    <property type="entry name" value="RecU"/>
    <property type="match status" value="1"/>
</dbReference>
<keyword evidence="4" id="KW-0540">Nuclease</keyword>
<dbReference type="RefSeq" id="WP_081723815.1">
    <property type="nucleotide sequence ID" value="NZ_JACOOS010000005.1"/>
</dbReference>
<keyword evidence="6" id="KW-0255">Endonuclease</keyword>
<evidence type="ECO:0000256" key="5">
    <source>
        <dbReference type="ARBA" id="ARBA00022723"/>
    </source>
</evidence>
<evidence type="ECO:0000256" key="11">
    <source>
        <dbReference type="ARBA" id="ARBA00023204"/>
    </source>
</evidence>
<protein>
    <recommendedName>
        <fullName evidence="13">Holliday junction resolvase RecU</fullName>
    </recommendedName>
</protein>
<keyword evidence="5" id="KW-0479">Metal-binding</keyword>
<organism evidence="14 15">
    <name type="scientific">Anaerostipes hominis</name>
    <name type="common">ex Liu et al. 2021</name>
    <dbReference type="NCBI Taxonomy" id="2763018"/>
    <lineage>
        <taxon>Bacteria</taxon>
        <taxon>Bacillati</taxon>
        <taxon>Bacillota</taxon>
        <taxon>Clostridia</taxon>
        <taxon>Lachnospirales</taxon>
        <taxon>Lachnospiraceae</taxon>
        <taxon>Anaerostipes</taxon>
    </lineage>
</organism>
<proteinExistence type="inferred from homology"/>
<keyword evidence="9" id="KW-0460">Magnesium</keyword>
<comment type="subcellular location">
    <subcellularLocation>
        <location evidence="2">Cytoplasm</location>
    </subcellularLocation>
</comment>
<evidence type="ECO:0000256" key="3">
    <source>
        <dbReference type="ARBA" id="ARBA00022490"/>
    </source>
</evidence>
<dbReference type="InterPro" id="IPR011856">
    <property type="entry name" value="tRNA_endonuc-like_dom_sf"/>
</dbReference>
<keyword evidence="8" id="KW-0378">Hydrolase</keyword>
<evidence type="ECO:0000256" key="2">
    <source>
        <dbReference type="ARBA" id="ARBA00004496"/>
    </source>
</evidence>
<keyword evidence="3" id="KW-0963">Cytoplasm</keyword>
<evidence type="ECO:0000313" key="15">
    <source>
        <dbReference type="Proteomes" id="UP000635828"/>
    </source>
</evidence>
<comment type="cofactor">
    <cofactor evidence="1">
        <name>Mg(2+)</name>
        <dbReference type="ChEBI" id="CHEBI:18420"/>
    </cofactor>
</comment>
<dbReference type="Gene3D" id="3.40.1350.10">
    <property type="match status" value="1"/>
</dbReference>
<evidence type="ECO:0000256" key="7">
    <source>
        <dbReference type="ARBA" id="ARBA00022763"/>
    </source>
</evidence>
<gene>
    <name evidence="14" type="ORF">H8S22_06000</name>
</gene>
<sequence length="218" mass="25174">MMIYNENKNLGNAFEGLIDRGCDYYRKQNIGCILKTPEPFRAIQRVKGGKVIGFYEKKAQPDYKGILYNGQCIIFEAKSTVKDRICQNVVTKVQTEILDEHAAYHAMCYVIVSIKGTHFFRIPWKIWKTMKAIYGRKYMTAKDLEAFSIQERNGILLFLEGVIVPKIKESYICGRKSCGKKGNLCCGSCDERELCEGKCSYTQKNDCNYRLKNYEEEN</sequence>
<keyword evidence="7" id="KW-0227">DNA damage</keyword>
<evidence type="ECO:0000256" key="8">
    <source>
        <dbReference type="ARBA" id="ARBA00022801"/>
    </source>
</evidence>
<evidence type="ECO:0000256" key="13">
    <source>
        <dbReference type="ARBA" id="ARBA00029523"/>
    </source>
</evidence>
<name>A0ABR7FPM8_9FIRM</name>
<dbReference type="EMBL" id="JACOOS010000005">
    <property type="protein sequence ID" value="MBC5677172.1"/>
    <property type="molecule type" value="Genomic_DNA"/>
</dbReference>
<evidence type="ECO:0000256" key="1">
    <source>
        <dbReference type="ARBA" id="ARBA00001946"/>
    </source>
</evidence>
<keyword evidence="15" id="KW-1185">Reference proteome</keyword>